<comment type="caution">
    <text evidence="4">The sequence shown here is derived from an EMBL/GenBank/DDBJ whole genome shotgun (WGS) entry which is preliminary data.</text>
</comment>
<protein>
    <submittedName>
        <fullName evidence="4">LLM class flavin-dependent oxidoreductase</fullName>
    </submittedName>
</protein>
<evidence type="ECO:0000313" key="5">
    <source>
        <dbReference type="Proteomes" id="UP001595593"/>
    </source>
</evidence>
<evidence type="ECO:0000259" key="3">
    <source>
        <dbReference type="Pfam" id="PF00296"/>
    </source>
</evidence>
<dbReference type="InterPro" id="IPR050766">
    <property type="entry name" value="Bact_Lucif_Oxidored"/>
</dbReference>
<gene>
    <name evidence="4" type="ORF">ACFOD4_20685</name>
</gene>
<sequence>MSDYDDLLVEKLDLLMKLGETIKLVWQGQFRPALSGGAVFPRPHQAQMPIWVGVAGTLQSFGRAGRLGLPLMIAIIGGTFEGFRLLVDLFRQAGKRAGHNPAELKVGVHAMGFVAASDDEARSAFLPGWAQLIGSCALECGWSKPTRAQKERAGSHGAFLVGAQATGATKSHYASDVCAAFRGWHCR</sequence>
<dbReference type="InterPro" id="IPR011251">
    <property type="entry name" value="Luciferase-like_dom"/>
</dbReference>
<keyword evidence="2" id="KW-0503">Monooxygenase</keyword>
<dbReference type="RefSeq" id="WP_379599542.1">
    <property type="nucleotide sequence ID" value="NZ_JBHRTN010000028.1"/>
</dbReference>
<evidence type="ECO:0000256" key="2">
    <source>
        <dbReference type="ARBA" id="ARBA00023033"/>
    </source>
</evidence>
<dbReference type="Gene3D" id="3.20.20.30">
    <property type="entry name" value="Luciferase-like domain"/>
    <property type="match status" value="1"/>
</dbReference>
<evidence type="ECO:0000313" key="4">
    <source>
        <dbReference type="EMBL" id="MFC3127488.1"/>
    </source>
</evidence>
<accession>A0ABV7G450</accession>
<proteinExistence type="predicted"/>
<keyword evidence="5" id="KW-1185">Reference proteome</keyword>
<dbReference type="PANTHER" id="PTHR30137">
    <property type="entry name" value="LUCIFERASE-LIKE MONOOXYGENASE"/>
    <property type="match status" value="1"/>
</dbReference>
<feature type="domain" description="Luciferase-like" evidence="3">
    <location>
        <begin position="5"/>
        <end position="156"/>
    </location>
</feature>
<keyword evidence="1" id="KW-0560">Oxidoreductase</keyword>
<dbReference type="SUPFAM" id="SSF51679">
    <property type="entry name" value="Bacterial luciferase-like"/>
    <property type="match status" value="1"/>
</dbReference>
<dbReference type="PANTHER" id="PTHR30137:SF8">
    <property type="entry name" value="BLR5498 PROTEIN"/>
    <property type="match status" value="1"/>
</dbReference>
<dbReference type="EMBL" id="JBHRTN010000028">
    <property type="protein sequence ID" value="MFC3127488.1"/>
    <property type="molecule type" value="Genomic_DNA"/>
</dbReference>
<organism evidence="4 5">
    <name type="scientific">Teichococcus globiformis</name>
    <dbReference type="NCBI Taxonomy" id="2307229"/>
    <lineage>
        <taxon>Bacteria</taxon>
        <taxon>Pseudomonadati</taxon>
        <taxon>Pseudomonadota</taxon>
        <taxon>Alphaproteobacteria</taxon>
        <taxon>Acetobacterales</taxon>
        <taxon>Roseomonadaceae</taxon>
        <taxon>Roseomonas</taxon>
    </lineage>
</organism>
<evidence type="ECO:0000256" key="1">
    <source>
        <dbReference type="ARBA" id="ARBA00023002"/>
    </source>
</evidence>
<name>A0ABV7G450_9PROT</name>
<reference evidence="5" key="1">
    <citation type="journal article" date="2019" name="Int. J. Syst. Evol. Microbiol.">
        <title>The Global Catalogue of Microorganisms (GCM) 10K type strain sequencing project: providing services to taxonomists for standard genome sequencing and annotation.</title>
        <authorList>
            <consortium name="The Broad Institute Genomics Platform"/>
            <consortium name="The Broad Institute Genome Sequencing Center for Infectious Disease"/>
            <person name="Wu L."/>
            <person name="Ma J."/>
        </authorList>
    </citation>
    <scope>NUCLEOTIDE SEQUENCE [LARGE SCALE GENOMIC DNA]</scope>
    <source>
        <strain evidence="5">KCTC 52094</strain>
    </source>
</reference>
<dbReference type="Proteomes" id="UP001595593">
    <property type="component" value="Unassembled WGS sequence"/>
</dbReference>
<dbReference type="InterPro" id="IPR036661">
    <property type="entry name" value="Luciferase-like_sf"/>
</dbReference>
<dbReference type="Pfam" id="PF00296">
    <property type="entry name" value="Bac_luciferase"/>
    <property type="match status" value="1"/>
</dbReference>